<accession>A0A4Y6PX61</accession>
<gene>
    <name evidence="2" type="ORF">FIV42_19850</name>
</gene>
<evidence type="ECO:0000313" key="3">
    <source>
        <dbReference type="Proteomes" id="UP000315995"/>
    </source>
</evidence>
<dbReference type="RefSeq" id="WP_141199373.1">
    <property type="nucleotide sequence ID" value="NZ_CP041186.1"/>
</dbReference>
<feature type="transmembrane region" description="Helical" evidence="1">
    <location>
        <begin position="97"/>
        <end position="118"/>
    </location>
</feature>
<keyword evidence="1" id="KW-0472">Membrane</keyword>
<organism evidence="2 3">
    <name type="scientific">Persicimonas caeni</name>
    <dbReference type="NCBI Taxonomy" id="2292766"/>
    <lineage>
        <taxon>Bacteria</taxon>
        <taxon>Deltaproteobacteria</taxon>
        <taxon>Bradymonadales</taxon>
        <taxon>Bradymonadaceae</taxon>
        <taxon>Persicimonas</taxon>
    </lineage>
</organism>
<dbReference type="EMBL" id="CP041186">
    <property type="protein sequence ID" value="QDG52912.1"/>
    <property type="molecule type" value="Genomic_DNA"/>
</dbReference>
<reference evidence="2 3" key="1">
    <citation type="submission" date="2019-06" db="EMBL/GenBank/DDBJ databases">
        <title>Persicimonas caeni gen. nov., sp. nov., a predatory bacterium isolated from solar saltern.</title>
        <authorList>
            <person name="Wang S."/>
        </authorList>
    </citation>
    <scope>NUCLEOTIDE SEQUENCE [LARGE SCALE GENOMIC DNA]</scope>
    <source>
        <strain evidence="2 3">YN101</strain>
    </source>
</reference>
<dbReference type="AlphaFoldDB" id="A0A4Y6PX61"/>
<dbReference type="OrthoDB" id="5510225at2"/>
<dbReference type="Proteomes" id="UP000315995">
    <property type="component" value="Chromosome"/>
</dbReference>
<protein>
    <submittedName>
        <fullName evidence="2">Thioredoxin family protein</fullName>
    </submittedName>
</protein>
<keyword evidence="3" id="KW-1185">Reference proteome</keyword>
<evidence type="ECO:0000313" key="2">
    <source>
        <dbReference type="EMBL" id="QDG52912.1"/>
    </source>
</evidence>
<accession>A0A5B8Y8Y3</accession>
<keyword evidence="1" id="KW-0812">Transmembrane</keyword>
<evidence type="ECO:0000256" key="1">
    <source>
        <dbReference type="SAM" id="Phobius"/>
    </source>
</evidence>
<name>A0A4Y6PX61_PERCE</name>
<sequence length="128" mass="14789">MALEVEWKGHTLEVSGNWTWRWLYLAPTYELRINGEFVDRTSGPRVRPRLQAIVEDNDGEVYHVDAELLSLIGYNPTCEVNIDGEVVHSGRVRVENFLNPFLVLFILISTGVMLYLGPEVIRQYWPPM</sequence>
<keyword evidence="1" id="KW-1133">Transmembrane helix</keyword>
<proteinExistence type="predicted"/>